<reference evidence="3 4" key="1">
    <citation type="submission" date="2014-04" db="EMBL/GenBank/DDBJ databases">
        <authorList>
            <consortium name="DOE Joint Genome Institute"/>
            <person name="Kuo A."/>
            <person name="Kohler A."/>
            <person name="Nagy L.G."/>
            <person name="Floudas D."/>
            <person name="Copeland A."/>
            <person name="Barry K.W."/>
            <person name="Cichocki N."/>
            <person name="Veneault-Fourrey C."/>
            <person name="LaButti K."/>
            <person name="Lindquist E.A."/>
            <person name="Lipzen A."/>
            <person name="Lundell T."/>
            <person name="Morin E."/>
            <person name="Murat C."/>
            <person name="Sun H."/>
            <person name="Tunlid A."/>
            <person name="Henrissat B."/>
            <person name="Grigoriev I.V."/>
            <person name="Hibbett D.S."/>
            <person name="Martin F."/>
            <person name="Nordberg H.P."/>
            <person name="Cantor M.N."/>
            <person name="Hua S.X."/>
        </authorList>
    </citation>
    <scope>NUCLEOTIDE SEQUENCE [LARGE SCALE GENOMIC DNA]</scope>
    <source>
        <strain evidence="3 4">Foug A</strain>
    </source>
</reference>
<feature type="region of interest" description="Disordered" evidence="2">
    <location>
        <begin position="265"/>
        <end position="294"/>
    </location>
</feature>
<feature type="compositionally biased region" description="Polar residues" evidence="2">
    <location>
        <begin position="452"/>
        <end position="468"/>
    </location>
</feature>
<dbReference type="OrthoDB" id="10262609at2759"/>
<evidence type="ECO:0000313" key="3">
    <source>
        <dbReference type="EMBL" id="KIM53102.1"/>
    </source>
</evidence>
<dbReference type="InParanoid" id="A0A0C2ZKE6"/>
<reference evidence="4" key="2">
    <citation type="submission" date="2015-01" db="EMBL/GenBank/DDBJ databases">
        <title>Evolutionary Origins and Diversification of the Mycorrhizal Mutualists.</title>
        <authorList>
            <consortium name="DOE Joint Genome Institute"/>
            <consortium name="Mycorrhizal Genomics Consortium"/>
            <person name="Kohler A."/>
            <person name="Kuo A."/>
            <person name="Nagy L.G."/>
            <person name="Floudas D."/>
            <person name="Copeland A."/>
            <person name="Barry K.W."/>
            <person name="Cichocki N."/>
            <person name="Veneault-Fourrey C."/>
            <person name="LaButti K."/>
            <person name="Lindquist E.A."/>
            <person name="Lipzen A."/>
            <person name="Lundell T."/>
            <person name="Morin E."/>
            <person name="Murat C."/>
            <person name="Riley R."/>
            <person name="Ohm R."/>
            <person name="Sun H."/>
            <person name="Tunlid A."/>
            <person name="Henrissat B."/>
            <person name="Grigoriev I.V."/>
            <person name="Hibbett D.S."/>
            <person name="Martin F."/>
        </authorList>
    </citation>
    <scope>NUCLEOTIDE SEQUENCE [LARGE SCALE GENOMIC DNA]</scope>
    <source>
        <strain evidence="4">Foug A</strain>
    </source>
</reference>
<dbReference type="AlphaFoldDB" id="A0A0C2ZKE6"/>
<dbReference type="PANTHER" id="PTHR22599">
    <property type="entry name" value="MPS ONE BINDER KINASE ACTIVATOR-LIKE MOB"/>
    <property type="match status" value="1"/>
</dbReference>
<feature type="binding site" evidence="1">
    <location>
        <position position="201"/>
    </location>
    <ligand>
        <name>Zn(2+)</name>
        <dbReference type="ChEBI" id="CHEBI:29105"/>
    </ligand>
</feature>
<protein>
    <recommendedName>
        <fullName evidence="5">Mob1/phocein</fullName>
    </recommendedName>
</protein>
<dbReference type="SMART" id="SM01388">
    <property type="entry name" value="Mob1_phocein"/>
    <property type="match status" value="1"/>
</dbReference>
<feature type="binding site" evidence="1">
    <location>
        <position position="122"/>
    </location>
    <ligand>
        <name>Zn(2+)</name>
        <dbReference type="ChEBI" id="CHEBI:29105"/>
    </ligand>
</feature>
<feature type="binding site" evidence="1">
    <location>
        <position position="206"/>
    </location>
    <ligand>
        <name>Zn(2+)</name>
        <dbReference type="ChEBI" id="CHEBI:29105"/>
    </ligand>
</feature>
<feature type="region of interest" description="Disordered" evidence="2">
    <location>
        <begin position="367"/>
        <end position="564"/>
    </location>
</feature>
<evidence type="ECO:0000313" key="4">
    <source>
        <dbReference type="Proteomes" id="UP000053989"/>
    </source>
</evidence>
<evidence type="ECO:0008006" key="5">
    <source>
        <dbReference type="Google" id="ProtNLM"/>
    </source>
</evidence>
<dbReference type="EMBL" id="KN822190">
    <property type="protein sequence ID" value="KIM53102.1"/>
    <property type="molecule type" value="Genomic_DNA"/>
</dbReference>
<feature type="compositionally biased region" description="Basic and acidic residues" evidence="2">
    <location>
        <begin position="555"/>
        <end position="564"/>
    </location>
</feature>
<keyword evidence="1" id="KW-0862">Zinc</keyword>
<organism evidence="3 4">
    <name type="scientific">Scleroderma citrinum Foug A</name>
    <dbReference type="NCBI Taxonomy" id="1036808"/>
    <lineage>
        <taxon>Eukaryota</taxon>
        <taxon>Fungi</taxon>
        <taxon>Dikarya</taxon>
        <taxon>Basidiomycota</taxon>
        <taxon>Agaricomycotina</taxon>
        <taxon>Agaricomycetes</taxon>
        <taxon>Agaricomycetidae</taxon>
        <taxon>Boletales</taxon>
        <taxon>Sclerodermatineae</taxon>
        <taxon>Sclerodermataceae</taxon>
        <taxon>Scleroderma</taxon>
    </lineage>
</organism>
<feature type="region of interest" description="Disordered" evidence="2">
    <location>
        <begin position="59"/>
        <end position="89"/>
    </location>
</feature>
<feature type="binding site" evidence="1">
    <location>
        <position position="127"/>
    </location>
    <ligand>
        <name>Zn(2+)</name>
        <dbReference type="ChEBI" id="CHEBI:29105"/>
    </ligand>
</feature>
<feature type="compositionally biased region" description="Pro residues" evidence="2">
    <location>
        <begin position="538"/>
        <end position="547"/>
    </location>
</feature>
<keyword evidence="4" id="KW-1185">Reference proteome</keyword>
<dbReference type="Proteomes" id="UP000053989">
    <property type="component" value="Unassembled WGS sequence"/>
</dbReference>
<accession>A0A0C2ZKE6</accession>
<dbReference type="InterPro" id="IPR005301">
    <property type="entry name" value="MOB_kinase_act_fam"/>
</dbReference>
<gene>
    <name evidence="3" type="ORF">SCLCIDRAFT_1223205</name>
</gene>
<dbReference type="HOGENOM" id="CLU_022264_0_0_1"/>
<proteinExistence type="predicted"/>
<dbReference type="Gene3D" id="1.20.140.30">
    <property type="entry name" value="MOB kinase activator"/>
    <property type="match status" value="1"/>
</dbReference>
<dbReference type="STRING" id="1036808.A0A0C2ZKE6"/>
<evidence type="ECO:0000256" key="2">
    <source>
        <dbReference type="SAM" id="MobiDB-lite"/>
    </source>
</evidence>
<name>A0A0C2ZKE6_9AGAM</name>
<evidence type="ECO:0000256" key="1">
    <source>
        <dbReference type="PIRSR" id="PIRSR605301-1"/>
    </source>
</evidence>
<sequence length="564" mass="61557">MATAVVQRPYRGSRVSSFYPVKSMPPLSSLDSAFQLQEYISLLIRLDVHDVDAIVSLPGKASQKDPDENVSDMSQSDSKPTEDAERKNETSTVDRACWIYEQLRRLAQDLSHPLITSLQQECTRKSCPQMKAGEWLYLCVAHGNDGALEQCCAIDYILHTLDSATALLNSPRAFPSRISIPQASYRHFSSLARRLGRIFAHAYFHHREAFQQAEVESSLYARFLKLTSLYDLVPAEFLVIPERAIQPDGRSQEEGVEPPRLLAAGIHPENDIPSDTALAEPPHSTGSIDGRVQNPFHVEGISSVGTESPRRIGRSRTDTMVFNEAHIVAEELAKGEPGNEVENSIVDAPMVQPEPSVQRLWIGEPTELEPGEIDDPHVEEEPLPTVPGSPPVDEVPLISLGESPTSRFDHDPPAAVASPPSDPALPVPDAKEEDPSIAAATVAIATPEEIQETGSPSTTQADQESGLPSETHPSETPGMDSPQKDQELDASQVPLPEEPPLASEPVYEPIALEAEEVDESRFAPTVPEAQEFSLDLSEPPPSEPVPPESDITDEAQVHDLDDKA</sequence>
<feature type="compositionally biased region" description="Basic and acidic residues" evidence="2">
    <location>
        <begin position="79"/>
        <end position="89"/>
    </location>
</feature>
<keyword evidence="1" id="KW-0479">Metal-binding</keyword>
<dbReference type="Pfam" id="PF03637">
    <property type="entry name" value="Mob1_phocein"/>
    <property type="match status" value="1"/>
</dbReference>
<dbReference type="InterPro" id="IPR036703">
    <property type="entry name" value="MOB_kinase_act_sf"/>
</dbReference>
<dbReference type="SUPFAM" id="SSF101152">
    <property type="entry name" value="Mob1/phocein"/>
    <property type="match status" value="1"/>
</dbReference>